<dbReference type="PROSITE" id="PS00888">
    <property type="entry name" value="CNMP_BINDING_1"/>
    <property type="match status" value="1"/>
</dbReference>
<protein>
    <submittedName>
        <fullName evidence="2">Cyclic nucleotide-binding domain-containing protein</fullName>
    </submittedName>
</protein>
<dbReference type="InterPro" id="IPR014710">
    <property type="entry name" value="RmlC-like_jellyroll"/>
</dbReference>
<dbReference type="AlphaFoldDB" id="A0A7C9PIC6"/>
<proteinExistence type="predicted"/>
<gene>
    <name evidence="2" type="ORF">G3A44_12020</name>
</gene>
<dbReference type="InterPro" id="IPR018488">
    <property type="entry name" value="cNMP-bd_CS"/>
</dbReference>
<dbReference type="InterPro" id="IPR000595">
    <property type="entry name" value="cNMP-bd_dom"/>
</dbReference>
<keyword evidence="3" id="KW-1185">Reference proteome</keyword>
<dbReference type="InterPro" id="IPR050397">
    <property type="entry name" value="Env_Response_Regulators"/>
</dbReference>
<dbReference type="Pfam" id="PF00027">
    <property type="entry name" value="cNMP_binding"/>
    <property type="match status" value="1"/>
</dbReference>
<feature type="domain" description="Cyclic nucleotide-binding" evidence="1">
    <location>
        <begin position="19"/>
        <end position="121"/>
    </location>
</feature>
<reference evidence="2 3" key="1">
    <citation type="submission" date="2020-02" db="EMBL/GenBank/DDBJ databases">
        <title>Ideonella bacterium strain TBM-1.</title>
        <authorList>
            <person name="Chen W.-M."/>
        </authorList>
    </citation>
    <scope>NUCLEOTIDE SEQUENCE [LARGE SCALE GENOMIC DNA]</scope>
    <source>
        <strain evidence="2 3">TBM-1</strain>
    </source>
</reference>
<dbReference type="GO" id="GO:0005829">
    <property type="term" value="C:cytosol"/>
    <property type="evidence" value="ECO:0007669"/>
    <property type="project" value="TreeGrafter"/>
</dbReference>
<dbReference type="PANTHER" id="PTHR24567">
    <property type="entry name" value="CRP FAMILY TRANSCRIPTIONAL REGULATORY PROTEIN"/>
    <property type="match status" value="1"/>
</dbReference>
<comment type="caution">
    <text evidence="2">The sequence shown here is derived from an EMBL/GenBank/DDBJ whole genome shotgun (WGS) entry which is preliminary data.</text>
</comment>
<dbReference type="Gene3D" id="2.60.120.10">
    <property type="entry name" value="Jelly Rolls"/>
    <property type="match status" value="1"/>
</dbReference>
<dbReference type="RefSeq" id="WP_163457766.1">
    <property type="nucleotide sequence ID" value="NZ_JAAGOH010000013.1"/>
</dbReference>
<dbReference type="EMBL" id="JAAGOH010000013">
    <property type="protein sequence ID" value="NDY91912.1"/>
    <property type="molecule type" value="Genomic_DNA"/>
</dbReference>
<dbReference type="CDD" id="cd00038">
    <property type="entry name" value="CAP_ED"/>
    <property type="match status" value="1"/>
</dbReference>
<evidence type="ECO:0000259" key="1">
    <source>
        <dbReference type="PROSITE" id="PS50042"/>
    </source>
</evidence>
<dbReference type="GO" id="GO:0003700">
    <property type="term" value="F:DNA-binding transcription factor activity"/>
    <property type="evidence" value="ECO:0007669"/>
    <property type="project" value="TreeGrafter"/>
</dbReference>
<dbReference type="PROSITE" id="PS50042">
    <property type="entry name" value="CNMP_BINDING_3"/>
    <property type="match status" value="1"/>
</dbReference>
<accession>A0A7C9PIC6</accession>
<evidence type="ECO:0000313" key="3">
    <source>
        <dbReference type="Proteomes" id="UP000484255"/>
    </source>
</evidence>
<organism evidence="2 3">
    <name type="scientific">Ideonella livida</name>
    <dbReference type="NCBI Taxonomy" id="2707176"/>
    <lineage>
        <taxon>Bacteria</taxon>
        <taxon>Pseudomonadati</taxon>
        <taxon>Pseudomonadota</taxon>
        <taxon>Betaproteobacteria</taxon>
        <taxon>Burkholderiales</taxon>
        <taxon>Sphaerotilaceae</taxon>
        <taxon>Ideonella</taxon>
    </lineage>
</organism>
<name>A0A7C9PIC6_9BURK</name>
<dbReference type="SMART" id="SM00100">
    <property type="entry name" value="cNMP"/>
    <property type="match status" value="1"/>
</dbReference>
<sequence length="156" mass="17385">MVIDRLVQAVQTLGLEEGFHARFDHQQWGVLAHYLQPELVPRGTILIHYGEQGHSMFLLESGTLQAYVPDATKGRRRISILRPGAVCGELSLFGSAPRMAQVEAMSACSVWCLTRARFEELTQRQPTLAMELMRAAGGVAARRVRLHHERGVPLPC</sequence>
<dbReference type="PANTHER" id="PTHR24567:SF74">
    <property type="entry name" value="HTH-TYPE TRANSCRIPTIONAL REGULATOR ARCR"/>
    <property type="match status" value="1"/>
</dbReference>
<dbReference type="InterPro" id="IPR018490">
    <property type="entry name" value="cNMP-bd_dom_sf"/>
</dbReference>
<dbReference type="SUPFAM" id="SSF51206">
    <property type="entry name" value="cAMP-binding domain-like"/>
    <property type="match status" value="1"/>
</dbReference>
<dbReference type="Proteomes" id="UP000484255">
    <property type="component" value="Unassembled WGS sequence"/>
</dbReference>
<evidence type="ECO:0000313" key="2">
    <source>
        <dbReference type="EMBL" id="NDY91912.1"/>
    </source>
</evidence>